<dbReference type="PROSITE" id="PS51819">
    <property type="entry name" value="VOC"/>
    <property type="match status" value="1"/>
</dbReference>
<protein>
    <recommendedName>
        <fullName evidence="1">VOC domain-containing protein</fullName>
    </recommendedName>
</protein>
<evidence type="ECO:0000313" key="2">
    <source>
        <dbReference type="EMBL" id="KAF2098499.1"/>
    </source>
</evidence>
<comment type="caution">
    <text evidence="2">The sequence shown here is derived from an EMBL/GenBank/DDBJ whole genome shotgun (WGS) entry which is preliminary data.</text>
</comment>
<dbReference type="OrthoDB" id="447346at2759"/>
<dbReference type="InterPro" id="IPR037523">
    <property type="entry name" value="VOC_core"/>
</dbReference>
<reference evidence="2" key="1">
    <citation type="journal article" date="2020" name="Stud. Mycol.">
        <title>101 Dothideomycetes genomes: a test case for predicting lifestyles and emergence of pathogens.</title>
        <authorList>
            <person name="Haridas S."/>
            <person name="Albert R."/>
            <person name="Binder M."/>
            <person name="Bloem J."/>
            <person name="Labutti K."/>
            <person name="Salamov A."/>
            <person name="Andreopoulos B."/>
            <person name="Baker S."/>
            <person name="Barry K."/>
            <person name="Bills G."/>
            <person name="Bluhm B."/>
            <person name="Cannon C."/>
            <person name="Castanera R."/>
            <person name="Culley D."/>
            <person name="Daum C."/>
            <person name="Ezra D."/>
            <person name="Gonzalez J."/>
            <person name="Henrissat B."/>
            <person name="Kuo A."/>
            <person name="Liang C."/>
            <person name="Lipzen A."/>
            <person name="Lutzoni F."/>
            <person name="Magnuson J."/>
            <person name="Mondo S."/>
            <person name="Nolan M."/>
            <person name="Ohm R."/>
            <person name="Pangilinan J."/>
            <person name="Park H.-J."/>
            <person name="Ramirez L."/>
            <person name="Alfaro M."/>
            <person name="Sun H."/>
            <person name="Tritt A."/>
            <person name="Yoshinaga Y."/>
            <person name="Zwiers L.-H."/>
            <person name="Turgeon B."/>
            <person name="Goodwin S."/>
            <person name="Spatafora J."/>
            <person name="Crous P."/>
            <person name="Grigoriev I."/>
        </authorList>
    </citation>
    <scope>NUCLEOTIDE SEQUENCE</scope>
    <source>
        <strain evidence="2">CBS 133067</strain>
    </source>
</reference>
<dbReference type="SUPFAM" id="SSF54593">
    <property type="entry name" value="Glyoxalase/Bleomycin resistance protein/Dihydroxybiphenyl dioxygenase"/>
    <property type="match status" value="1"/>
</dbReference>
<evidence type="ECO:0000313" key="3">
    <source>
        <dbReference type="Proteomes" id="UP000799772"/>
    </source>
</evidence>
<accession>A0A9P4MA76</accession>
<dbReference type="CDD" id="cd07247">
    <property type="entry name" value="SgaA_N_like"/>
    <property type="match status" value="1"/>
</dbReference>
<dbReference type="InterPro" id="IPR052164">
    <property type="entry name" value="Anthracycline_SecMetBiosynth"/>
</dbReference>
<sequence length="150" mass="16781">MATDKPWIGTPCWIEIPAVDLERCKDFYLELFEAWDLKSTPAPKDSDAPTMAMYQFKSYKTPFLSGGIMKIDSSCKGEQQKNGNGMTVYYLVDNLEKTEERIIQLGGKKYMGRTPTGKEGAFAKCHDTEGNLFGIYEVSNQQQAIDALGS</sequence>
<name>A0A9P4MA76_9PEZI</name>
<organism evidence="2 3">
    <name type="scientific">Rhizodiscina lignyota</name>
    <dbReference type="NCBI Taxonomy" id="1504668"/>
    <lineage>
        <taxon>Eukaryota</taxon>
        <taxon>Fungi</taxon>
        <taxon>Dikarya</taxon>
        <taxon>Ascomycota</taxon>
        <taxon>Pezizomycotina</taxon>
        <taxon>Dothideomycetes</taxon>
        <taxon>Pleosporomycetidae</taxon>
        <taxon>Aulographales</taxon>
        <taxon>Rhizodiscinaceae</taxon>
        <taxon>Rhizodiscina</taxon>
    </lineage>
</organism>
<dbReference type="AlphaFoldDB" id="A0A9P4MA76"/>
<gene>
    <name evidence="2" type="ORF">NA57DRAFT_75741</name>
</gene>
<evidence type="ECO:0000259" key="1">
    <source>
        <dbReference type="PROSITE" id="PS51819"/>
    </source>
</evidence>
<dbReference type="Proteomes" id="UP000799772">
    <property type="component" value="Unassembled WGS sequence"/>
</dbReference>
<keyword evidence="3" id="KW-1185">Reference proteome</keyword>
<proteinExistence type="predicted"/>
<dbReference type="InterPro" id="IPR029068">
    <property type="entry name" value="Glyas_Bleomycin-R_OHBP_Dase"/>
</dbReference>
<dbReference type="EMBL" id="ML978126">
    <property type="protein sequence ID" value="KAF2098499.1"/>
    <property type="molecule type" value="Genomic_DNA"/>
</dbReference>
<feature type="domain" description="VOC" evidence="1">
    <location>
        <begin position="10"/>
        <end position="138"/>
    </location>
</feature>
<dbReference type="Gene3D" id="3.10.180.10">
    <property type="entry name" value="2,3-Dihydroxybiphenyl 1,2-Dioxygenase, domain 1"/>
    <property type="match status" value="1"/>
</dbReference>
<dbReference type="PANTHER" id="PTHR33993">
    <property type="entry name" value="GLYOXALASE-RELATED"/>
    <property type="match status" value="1"/>
</dbReference>